<name>A0ABR3EVJ4_9AGAR</name>
<organism evidence="1 2">
    <name type="scientific">Marasmius crinis-equi</name>
    <dbReference type="NCBI Taxonomy" id="585013"/>
    <lineage>
        <taxon>Eukaryota</taxon>
        <taxon>Fungi</taxon>
        <taxon>Dikarya</taxon>
        <taxon>Basidiomycota</taxon>
        <taxon>Agaricomycotina</taxon>
        <taxon>Agaricomycetes</taxon>
        <taxon>Agaricomycetidae</taxon>
        <taxon>Agaricales</taxon>
        <taxon>Marasmiineae</taxon>
        <taxon>Marasmiaceae</taxon>
        <taxon>Marasmius</taxon>
    </lineage>
</organism>
<evidence type="ECO:0000313" key="2">
    <source>
        <dbReference type="Proteomes" id="UP001465976"/>
    </source>
</evidence>
<dbReference type="EMBL" id="JBAHYK010001730">
    <property type="protein sequence ID" value="KAL0566929.1"/>
    <property type="molecule type" value="Genomic_DNA"/>
</dbReference>
<proteinExistence type="predicted"/>
<evidence type="ECO:0008006" key="3">
    <source>
        <dbReference type="Google" id="ProtNLM"/>
    </source>
</evidence>
<accession>A0ABR3EVJ4</accession>
<sequence>MFDEGLFDGLGLEVVTPNNSGGIGEGPISISSTFGPTSSISALRPPVDLVLLTSDSVVFFVDETTLLQASSNSFKSLLPITAKDQLQRFLFMEDIPSVELEYILQAIYNIRGNSVPAFVDIQTLIRAVDHLPSYGILPGTAISPTSHLYQYLLSCAPLHPLEIYALAAQYGMETLAVVVSSHTLVVELSQISEDLSNRMGPVYMLRLFQLHTARTSTLKSLLAAQLELHYVTSTCNFDKQKRLQEGWNFAVASLSFTLRPGQYQTTPNLYCNTMADTHGVSFSFKILPRP</sequence>
<gene>
    <name evidence="1" type="ORF">V5O48_015067</name>
</gene>
<keyword evidence="2" id="KW-1185">Reference proteome</keyword>
<dbReference type="Proteomes" id="UP001465976">
    <property type="component" value="Unassembled WGS sequence"/>
</dbReference>
<reference evidence="1 2" key="1">
    <citation type="submission" date="2024-02" db="EMBL/GenBank/DDBJ databases">
        <title>A draft genome for the cacao thread blight pathogen Marasmius crinis-equi.</title>
        <authorList>
            <person name="Cohen S.P."/>
            <person name="Baruah I.K."/>
            <person name="Amoako-Attah I."/>
            <person name="Bukari Y."/>
            <person name="Meinhardt L.W."/>
            <person name="Bailey B.A."/>
        </authorList>
    </citation>
    <scope>NUCLEOTIDE SEQUENCE [LARGE SCALE GENOMIC DNA]</scope>
    <source>
        <strain evidence="1 2">GH-76</strain>
    </source>
</reference>
<protein>
    <recommendedName>
        <fullName evidence="3">BTB domain-containing protein</fullName>
    </recommendedName>
</protein>
<evidence type="ECO:0000313" key="1">
    <source>
        <dbReference type="EMBL" id="KAL0566929.1"/>
    </source>
</evidence>
<comment type="caution">
    <text evidence="1">The sequence shown here is derived from an EMBL/GenBank/DDBJ whole genome shotgun (WGS) entry which is preliminary data.</text>
</comment>